<evidence type="ECO:0000313" key="1">
    <source>
        <dbReference type="EMBL" id="CAK8690190.1"/>
    </source>
</evidence>
<accession>A0ABP0GF30</accession>
<gene>
    <name evidence="1" type="ORF">CVLEPA_LOCUS22824</name>
</gene>
<keyword evidence="2" id="KW-1185">Reference proteome</keyword>
<organism evidence="1 2">
    <name type="scientific">Clavelina lepadiformis</name>
    <name type="common">Light-bulb sea squirt</name>
    <name type="synonym">Ascidia lepadiformis</name>
    <dbReference type="NCBI Taxonomy" id="159417"/>
    <lineage>
        <taxon>Eukaryota</taxon>
        <taxon>Metazoa</taxon>
        <taxon>Chordata</taxon>
        <taxon>Tunicata</taxon>
        <taxon>Ascidiacea</taxon>
        <taxon>Aplousobranchia</taxon>
        <taxon>Clavelinidae</taxon>
        <taxon>Clavelina</taxon>
    </lineage>
</organism>
<dbReference type="EMBL" id="CAWYQH010000114">
    <property type="protein sequence ID" value="CAK8690190.1"/>
    <property type="molecule type" value="Genomic_DNA"/>
</dbReference>
<reference evidence="1 2" key="1">
    <citation type="submission" date="2024-02" db="EMBL/GenBank/DDBJ databases">
        <authorList>
            <person name="Daric V."/>
            <person name="Darras S."/>
        </authorList>
    </citation>
    <scope>NUCLEOTIDE SEQUENCE [LARGE SCALE GENOMIC DNA]</scope>
</reference>
<name>A0ABP0GF30_CLALP</name>
<proteinExistence type="predicted"/>
<protein>
    <submittedName>
        <fullName evidence="1">Uncharacterized protein</fullName>
    </submittedName>
</protein>
<evidence type="ECO:0000313" key="2">
    <source>
        <dbReference type="Proteomes" id="UP001642483"/>
    </source>
</evidence>
<dbReference type="Proteomes" id="UP001642483">
    <property type="component" value="Unassembled WGS sequence"/>
</dbReference>
<sequence length="227" mass="25663">MLRCLICHTVIKRALEVRQSNVVINKLKNNLLDRVERPNESTRSFVNALKKLGNMAYMGENQDTINNKILYLALLRDLKSHQSSEALSANLAIGRNFFAGSRQAIAFDDCMDESSRDVLKVNAHPRLEQSSQKEVINLVENEIAGAQSRTRNFNKSVRCQVTSQGDAQFTAKRRKDSLAQNMICTIQGTAPADRWWLVKSVSGINTGSLINKRKRSNWYISSDCYQP</sequence>
<comment type="caution">
    <text evidence="1">The sequence shown here is derived from an EMBL/GenBank/DDBJ whole genome shotgun (WGS) entry which is preliminary data.</text>
</comment>